<reference evidence="1 2" key="1">
    <citation type="submission" date="2024-09" db="EMBL/GenBank/DDBJ databases">
        <authorList>
            <person name="Sun Q."/>
            <person name="Mori K."/>
        </authorList>
    </citation>
    <scope>NUCLEOTIDE SEQUENCE [LARGE SCALE GENOMIC DNA]</scope>
    <source>
        <strain evidence="1 2">TBRC 1432</strain>
    </source>
</reference>
<name>A0ABV6MS31_9PSEU</name>
<accession>A0ABV6MS31</accession>
<dbReference type="Proteomes" id="UP001589810">
    <property type="component" value="Unassembled WGS sequence"/>
</dbReference>
<gene>
    <name evidence="1" type="ORF">ACFFH7_16530</name>
</gene>
<evidence type="ECO:0000313" key="1">
    <source>
        <dbReference type="EMBL" id="MFC0543108.1"/>
    </source>
</evidence>
<dbReference type="EMBL" id="JBHLUD010000004">
    <property type="protein sequence ID" value="MFC0543108.1"/>
    <property type="molecule type" value="Genomic_DNA"/>
</dbReference>
<sequence>MSSNRSELVDGWLLASDLGPSGPQMQMDQLDGLHIVAERNADPCPDEILGHWHYMLAGHRLHAVQNEHAFITQAVRAGWSWDRVAAAIGLPDAAAAQARREFLAAEMIRCHPSHDDRPWRPTTPE</sequence>
<keyword evidence="2" id="KW-1185">Reference proteome</keyword>
<proteinExistence type="predicted"/>
<comment type="caution">
    <text evidence="1">The sequence shown here is derived from an EMBL/GenBank/DDBJ whole genome shotgun (WGS) entry which is preliminary data.</text>
</comment>
<protein>
    <submittedName>
        <fullName evidence="1">Uncharacterized protein</fullName>
    </submittedName>
</protein>
<organism evidence="1 2">
    <name type="scientific">Kutzneria chonburiensis</name>
    <dbReference type="NCBI Taxonomy" id="1483604"/>
    <lineage>
        <taxon>Bacteria</taxon>
        <taxon>Bacillati</taxon>
        <taxon>Actinomycetota</taxon>
        <taxon>Actinomycetes</taxon>
        <taxon>Pseudonocardiales</taxon>
        <taxon>Pseudonocardiaceae</taxon>
        <taxon>Kutzneria</taxon>
    </lineage>
</organism>
<dbReference type="RefSeq" id="WP_273941505.1">
    <property type="nucleotide sequence ID" value="NZ_CP097263.1"/>
</dbReference>
<evidence type="ECO:0000313" key="2">
    <source>
        <dbReference type="Proteomes" id="UP001589810"/>
    </source>
</evidence>